<keyword evidence="3" id="KW-1185">Reference proteome</keyword>
<protein>
    <submittedName>
        <fullName evidence="2">SH3 domain-containing protein</fullName>
    </submittedName>
</protein>
<proteinExistence type="predicted"/>
<dbReference type="AlphaFoldDB" id="A0A5S5C787"/>
<dbReference type="EMBL" id="VNHU01000004">
    <property type="protein sequence ID" value="TYP74190.1"/>
    <property type="molecule type" value="Genomic_DNA"/>
</dbReference>
<feature type="domain" description="SH3b" evidence="1">
    <location>
        <begin position="29"/>
        <end position="97"/>
    </location>
</feature>
<name>A0A5S5C787_9FLAO</name>
<evidence type="ECO:0000259" key="1">
    <source>
        <dbReference type="Pfam" id="PF08239"/>
    </source>
</evidence>
<evidence type="ECO:0000313" key="3">
    <source>
        <dbReference type="Proteomes" id="UP000324376"/>
    </source>
</evidence>
<sequence length="316" mass="37005">MKTLIIAYIVLFNSVTLAQEIFFVKAKNGLIIRELPDIKSKRIGKFRDGHKVEVIERTDKSLTIWDSQEEITGRWYKVRSFNQYPSPIVGYVFNQYLLSVKTESNNAKLIDTKDYKIIISETTEEEFNNVPIAKDSSHYYMDEVDCKKAGYLSTVSSKEFKLRLVDDRQFTLNIERIDKDWENQFFGYTFVHYDTVRNLYVFWENWLEAGNPIIVNGLNGEIIDVMGRKFSSSTNENIFASYAIDIWAGWTPNGIQVFEVQNGSLIELYKIDPSYLLDENWGPVELKWIDESTILIECKVIDSKESFYKKLEFRKK</sequence>
<dbReference type="RefSeq" id="WP_148782314.1">
    <property type="nucleotide sequence ID" value="NZ_VNHU01000004.1"/>
</dbReference>
<comment type="caution">
    <text evidence="2">The sequence shown here is derived from an EMBL/GenBank/DDBJ whole genome shotgun (WGS) entry which is preliminary data.</text>
</comment>
<gene>
    <name evidence="2" type="ORF">BD809_1045</name>
</gene>
<dbReference type="Proteomes" id="UP000324376">
    <property type="component" value="Unassembled WGS sequence"/>
</dbReference>
<reference evidence="2 3" key="1">
    <citation type="submission" date="2019-07" db="EMBL/GenBank/DDBJ databases">
        <title>Genomic Encyclopedia of Archaeal and Bacterial Type Strains, Phase II (KMG-II): from individual species to whole genera.</title>
        <authorList>
            <person name="Goeker M."/>
        </authorList>
    </citation>
    <scope>NUCLEOTIDE SEQUENCE [LARGE SCALE GENOMIC DNA]</scope>
    <source>
        <strain evidence="2 3">DSM 17527</strain>
    </source>
</reference>
<dbReference type="InterPro" id="IPR003646">
    <property type="entry name" value="SH3-like_bac-type"/>
</dbReference>
<organism evidence="2 3">
    <name type="scientific">Aquimarina intermedia</name>
    <dbReference type="NCBI Taxonomy" id="350814"/>
    <lineage>
        <taxon>Bacteria</taxon>
        <taxon>Pseudomonadati</taxon>
        <taxon>Bacteroidota</taxon>
        <taxon>Flavobacteriia</taxon>
        <taxon>Flavobacteriales</taxon>
        <taxon>Flavobacteriaceae</taxon>
        <taxon>Aquimarina</taxon>
    </lineage>
</organism>
<dbReference type="Gene3D" id="2.30.30.40">
    <property type="entry name" value="SH3 Domains"/>
    <property type="match status" value="1"/>
</dbReference>
<evidence type="ECO:0000313" key="2">
    <source>
        <dbReference type="EMBL" id="TYP74190.1"/>
    </source>
</evidence>
<dbReference type="Pfam" id="PF08239">
    <property type="entry name" value="SH3_3"/>
    <property type="match status" value="1"/>
</dbReference>
<dbReference type="OrthoDB" id="788866at2"/>
<accession>A0A5S5C787</accession>